<comment type="caution">
    <text evidence="1">The sequence shown here is derived from an EMBL/GenBank/DDBJ whole genome shotgun (WGS) entry which is preliminary data.</text>
</comment>
<gene>
    <name evidence="1" type="ORF">QQF64_020632</name>
</gene>
<accession>A0ABR3LD75</accession>
<protein>
    <submittedName>
        <fullName evidence="1">Uncharacterized protein</fullName>
    </submittedName>
</protein>
<evidence type="ECO:0000313" key="1">
    <source>
        <dbReference type="EMBL" id="KAL1249627.1"/>
    </source>
</evidence>
<organism evidence="1 2">
    <name type="scientific">Cirrhinus molitorella</name>
    <name type="common">mud carp</name>
    <dbReference type="NCBI Taxonomy" id="172907"/>
    <lineage>
        <taxon>Eukaryota</taxon>
        <taxon>Metazoa</taxon>
        <taxon>Chordata</taxon>
        <taxon>Craniata</taxon>
        <taxon>Vertebrata</taxon>
        <taxon>Euteleostomi</taxon>
        <taxon>Actinopterygii</taxon>
        <taxon>Neopterygii</taxon>
        <taxon>Teleostei</taxon>
        <taxon>Ostariophysi</taxon>
        <taxon>Cypriniformes</taxon>
        <taxon>Cyprinidae</taxon>
        <taxon>Labeoninae</taxon>
        <taxon>Labeonini</taxon>
        <taxon>Cirrhinus</taxon>
    </lineage>
</organism>
<reference evidence="1 2" key="1">
    <citation type="submission" date="2023-09" db="EMBL/GenBank/DDBJ databases">
        <authorList>
            <person name="Wang M."/>
        </authorList>
    </citation>
    <scope>NUCLEOTIDE SEQUENCE [LARGE SCALE GENOMIC DNA]</scope>
    <source>
        <strain evidence="1">GT-2023</strain>
        <tissue evidence="1">Liver</tissue>
    </source>
</reference>
<name>A0ABR3LD75_9TELE</name>
<keyword evidence="2" id="KW-1185">Reference proteome</keyword>
<evidence type="ECO:0000313" key="2">
    <source>
        <dbReference type="Proteomes" id="UP001558613"/>
    </source>
</evidence>
<proteinExistence type="predicted"/>
<sequence>MDNLWESKHFQLTRQAKISPSNGLSTPSVLELSWSKPAQHHYHPTVTTIGAHFYHRSLCSLIVCKESRQTV</sequence>
<dbReference type="Proteomes" id="UP001558613">
    <property type="component" value="Unassembled WGS sequence"/>
</dbReference>
<dbReference type="EMBL" id="JAYMGO010000023">
    <property type="protein sequence ID" value="KAL1249627.1"/>
    <property type="molecule type" value="Genomic_DNA"/>
</dbReference>